<name>G8NZJ9_GRAMM</name>
<feature type="domain" description="GIY-YIG" evidence="1">
    <location>
        <begin position="51"/>
        <end position="128"/>
    </location>
</feature>
<dbReference type="KEGG" id="gma:AciX8_4850"/>
<dbReference type="eggNOG" id="COG0322">
    <property type="taxonomic scope" value="Bacteria"/>
</dbReference>
<dbReference type="InterPro" id="IPR025579">
    <property type="entry name" value="DUF4357"/>
</dbReference>
<dbReference type="InterPro" id="IPR000305">
    <property type="entry name" value="GIY-YIG_endonuc"/>
</dbReference>
<proteinExistence type="predicted"/>
<dbReference type="EMBL" id="CP003130">
    <property type="protein sequence ID" value="AEU39119.1"/>
    <property type="molecule type" value="Genomic_DNA"/>
</dbReference>
<sequence length="295" mass="32779">MPDTTPKTIEIFLPNGDPRGIRSAEITTRIVRAIEVPRALLPAFLQMQESDQVGLYFLFGQSLESDPELYIGQTGTLRDRLKLHEKEKAFWNRAVVIVTLTNRLTQTHALFLEWRAINEAKSVGRYSLVNGNAGGKPHTPAPLEAECVEIYETTRILLATLGHPVFEPLITKQPVTTEASNEQQIFFCKASGAEGRGVFTQDGFVVLHGSSGRKESVTSIKGTTDDEYREKLIADQVVRVEGDRIIFMKDHLVGSPSRGAMALSGRTANGWQEWKTVDGRTADELIRQRSIGSKD</sequence>
<reference evidence="2 3" key="1">
    <citation type="submission" date="2011-11" db="EMBL/GenBank/DDBJ databases">
        <title>Complete sequence of Granulicella mallensis MP5ACTX8.</title>
        <authorList>
            <consortium name="US DOE Joint Genome Institute"/>
            <person name="Lucas S."/>
            <person name="Copeland A."/>
            <person name="Lapidus A."/>
            <person name="Cheng J.-F."/>
            <person name="Goodwin L."/>
            <person name="Pitluck S."/>
            <person name="Peters L."/>
            <person name="Lu M."/>
            <person name="Detter J.C."/>
            <person name="Han C."/>
            <person name="Tapia R."/>
            <person name="Land M."/>
            <person name="Hauser L."/>
            <person name="Kyrpides N."/>
            <person name="Ivanova N."/>
            <person name="Mikhailova N."/>
            <person name="Pagani I."/>
            <person name="Rawat S."/>
            <person name="Mannisto M."/>
            <person name="Haggblom M."/>
            <person name="Woyke T."/>
        </authorList>
    </citation>
    <scope>NUCLEOTIDE SEQUENCE [LARGE SCALE GENOMIC DNA]</scope>
    <source>
        <strain evidence="3">ATCC BAA-1857 / DSM 23137 / MP5ACTX8</strain>
    </source>
</reference>
<dbReference type="AlphaFoldDB" id="G8NZJ9"/>
<dbReference type="OrthoDB" id="2656488at2"/>
<gene>
    <name evidence="2" type="ordered locus">AciX8_4850</name>
</gene>
<dbReference type="Pfam" id="PF14267">
    <property type="entry name" value="DUF4357"/>
    <property type="match status" value="1"/>
</dbReference>
<dbReference type="PROSITE" id="PS50164">
    <property type="entry name" value="GIY_YIG"/>
    <property type="match status" value="1"/>
</dbReference>
<protein>
    <submittedName>
        <fullName evidence="2">Excinuclease ABC C subunit domain protein</fullName>
    </submittedName>
</protein>
<accession>G8NZJ9</accession>
<dbReference type="Proteomes" id="UP000007113">
    <property type="component" value="Chromosome"/>
</dbReference>
<dbReference type="CDD" id="cd10447">
    <property type="entry name" value="GIY-YIG_unchar_2"/>
    <property type="match status" value="1"/>
</dbReference>
<dbReference type="HOGENOM" id="CLU_052782_2_0_0"/>
<keyword evidence="3" id="KW-1185">Reference proteome</keyword>
<evidence type="ECO:0000259" key="1">
    <source>
        <dbReference type="PROSITE" id="PS50164"/>
    </source>
</evidence>
<dbReference type="STRING" id="682795.AciX8_4850"/>
<organism evidence="2 3">
    <name type="scientific">Granulicella mallensis (strain ATCC BAA-1857 / DSM 23137 / MP5ACTX8)</name>
    <dbReference type="NCBI Taxonomy" id="682795"/>
    <lineage>
        <taxon>Bacteria</taxon>
        <taxon>Pseudomonadati</taxon>
        <taxon>Acidobacteriota</taxon>
        <taxon>Terriglobia</taxon>
        <taxon>Terriglobales</taxon>
        <taxon>Acidobacteriaceae</taxon>
        <taxon>Granulicella</taxon>
    </lineage>
</organism>
<evidence type="ECO:0000313" key="3">
    <source>
        <dbReference type="Proteomes" id="UP000007113"/>
    </source>
</evidence>
<evidence type="ECO:0000313" key="2">
    <source>
        <dbReference type="EMBL" id="AEU39119.1"/>
    </source>
</evidence>